<dbReference type="KEGG" id="rhp:LPB142_04070"/>
<evidence type="ECO:0000256" key="1">
    <source>
        <dbReference type="SAM" id="MobiDB-lite"/>
    </source>
</evidence>
<proteinExistence type="predicted"/>
<dbReference type="Proteomes" id="UP000176562">
    <property type="component" value="Chromosome"/>
</dbReference>
<feature type="region of interest" description="Disordered" evidence="1">
    <location>
        <begin position="47"/>
        <end position="72"/>
    </location>
</feature>
<accession>A0A1D9M9Q0</accession>
<gene>
    <name evidence="2" type="ORF">LPB142_04070</name>
</gene>
<keyword evidence="3" id="KW-1185">Reference proteome</keyword>
<sequence length="72" mass="7744">MSGYVYAGRPNVRGMFNHPEIEAKADKAKALFDAGIPVVSTNDGLDFYATKSRPRPPAEPVDDAPPDEPTIA</sequence>
<organism evidence="2 3">
    <name type="scientific">Rhodobacter xanthinilyticus</name>
    <dbReference type="NCBI Taxonomy" id="1850250"/>
    <lineage>
        <taxon>Bacteria</taxon>
        <taxon>Pseudomonadati</taxon>
        <taxon>Pseudomonadota</taxon>
        <taxon>Alphaproteobacteria</taxon>
        <taxon>Rhodobacterales</taxon>
        <taxon>Rhodobacter group</taxon>
        <taxon>Rhodobacter</taxon>
    </lineage>
</organism>
<dbReference type="STRING" id="1850250.LPB142_04070"/>
<dbReference type="AlphaFoldDB" id="A0A1D9M9Q0"/>
<evidence type="ECO:0000313" key="2">
    <source>
        <dbReference type="EMBL" id="AOZ68595.1"/>
    </source>
</evidence>
<reference evidence="2 3" key="1">
    <citation type="submission" date="2016-10" db="EMBL/GenBank/DDBJ databases">
        <title>Rhodobacter sp. LPB0142, isolated from sea water.</title>
        <authorList>
            <person name="Kim E."/>
            <person name="Yi H."/>
        </authorList>
    </citation>
    <scope>NUCLEOTIDE SEQUENCE [LARGE SCALE GENOMIC DNA]</scope>
    <source>
        <strain evidence="2 3">LPB0142</strain>
    </source>
</reference>
<name>A0A1D9M9Q0_9RHOB</name>
<protein>
    <submittedName>
        <fullName evidence="2">Uncharacterized protein</fullName>
    </submittedName>
</protein>
<dbReference type="RefSeq" id="WP_071165596.1">
    <property type="nucleotide sequence ID" value="NZ_CP017781.1"/>
</dbReference>
<dbReference type="EMBL" id="CP017781">
    <property type="protein sequence ID" value="AOZ68595.1"/>
    <property type="molecule type" value="Genomic_DNA"/>
</dbReference>
<evidence type="ECO:0000313" key="3">
    <source>
        <dbReference type="Proteomes" id="UP000176562"/>
    </source>
</evidence>